<feature type="transmembrane region" description="Helical" evidence="6">
    <location>
        <begin position="12"/>
        <end position="37"/>
    </location>
</feature>
<comment type="similarity">
    <text evidence="2">Belongs to the GtrA family.</text>
</comment>
<proteinExistence type="inferred from homology"/>
<evidence type="ECO:0000313" key="9">
    <source>
        <dbReference type="Proteomes" id="UP001480973"/>
    </source>
</evidence>
<dbReference type="PANTHER" id="PTHR38459">
    <property type="entry name" value="PROPHAGE BACTOPRENOL-LINKED GLUCOSE TRANSLOCASE HOMOLOG"/>
    <property type="match status" value="1"/>
</dbReference>
<evidence type="ECO:0000256" key="2">
    <source>
        <dbReference type="ARBA" id="ARBA00009399"/>
    </source>
</evidence>
<feature type="transmembrane region" description="Helical" evidence="6">
    <location>
        <begin position="113"/>
        <end position="132"/>
    </location>
</feature>
<feature type="transmembrane region" description="Helical" evidence="6">
    <location>
        <begin position="43"/>
        <end position="63"/>
    </location>
</feature>
<feature type="transmembrane region" description="Helical" evidence="6">
    <location>
        <begin position="144"/>
        <end position="164"/>
    </location>
</feature>
<dbReference type="PANTHER" id="PTHR38459:SF1">
    <property type="entry name" value="PROPHAGE BACTOPRENOL-LINKED GLUCOSE TRANSLOCASE HOMOLOG"/>
    <property type="match status" value="1"/>
</dbReference>
<evidence type="ECO:0000256" key="3">
    <source>
        <dbReference type="ARBA" id="ARBA00022692"/>
    </source>
</evidence>
<protein>
    <submittedName>
        <fullName evidence="8">GtrA family protein</fullName>
    </submittedName>
</protein>
<evidence type="ECO:0000256" key="5">
    <source>
        <dbReference type="ARBA" id="ARBA00023136"/>
    </source>
</evidence>
<reference evidence="8 9" key="1">
    <citation type="submission" date="2024-03" db="EMBL/GenBank/DDBJ databases">
        <title>Human intestinal bacterial collection.</title>
        <authorList>
            <person name="Pauvert C."/>
            <person name="Hitch T.C.A."/>
            <person name="Clavel T."/>
        </authorList>
    </citation>
    <scope>NUCLEOTIDE SEQUENCE [LARGE SCALE GENOMIC DNA]</scope>
    <source>
        <strain evidence="8 9">CLA-JM-H10</strain>
    </source>
</reference>
<dbReference type="Proteomes" id="UP001480973">
    <property type="component" value="Unassembled WGS sequence"/>
</dbReference>
<dbReference type="InterPro" id="IPR051401">
    <property type="entry name" value="GtrA_CellWall_Glycosyl"/>
</dbReference>
<feature type="domain" description="GtrA/DPMS transmembrane" evidence="7">
    <location>
        <begin position="18"/>
        <end position="133"/>
    </location>
</feature>
<dbReference type="Pfam" id="PF04138">
    <property type="entry name" value="GtrA_DPMS_TM"/>
    <property type="match status" value="1"/>
</dbReference>
<comment type="caution">
    <text evidence="8">The sequence shown here is derived from an EMBL/GenBank/DDBJ whole genome shotgun (WGS) entry which is preliminary data.</text>
</comment>
<evidence type="ECO:0000313" key="8">
    <source>
        <dbReference type="EMBL" id="MEQ2535075.1"/>
    </source>
</evidence>
<gene>
    <name evidence="8" type="ORF">WMO38_08095</name>
</gene>
<dbReference type="InterPro" id="IPR007267">
    <property type="entry name" value="GtrA_DPMS_TM"/>
</dbReference>
<sequence length="171" mass="19803">MEENKKEGFLDVFIQFIKFGLVGVSNTIVSGVIYFLLNTVILPGVWIVASVVSWVISVLWAYFMQNIFVFKEDKNKEHRVWWQTLIKTYMTYAFTGLILNNILLFLWVNVIDIAQYSGAIISFFARIHIGFLGDAATFSSNMGWFINMIISIPLNFFINKFWAYRQKGGNK</sequence>
<organism evidence="8 9">
    <name type="scientific">Lachnospira intestinalis</name>
    <dbReference type="NCBI Taxonomy" id="3133158"/>
    <lineage>
        <taxon>Bacteria</taxon>
        <taxon>Bacillati</taxon>
        <taxon>Bacillota</taxon>
        <taxon>Clostridia</taxon>
        <taxon>Lachnospirales</taxon>
        <taxon>Lachnospiraceae</taxon>
        <taxon>Lachnospira</taxon>
    </lineage>
</organism>
<accession>A0ABV1GNM0</accession>
<evidence type="ECO:0000256" key="1">
    <source>
        <dbReference type="ARBA" id="ARBA00004141"/>
    </source>
</evidence>
<feature type="transmembrane region" description="Helical" evidence="6">
    <location>
        <begin position="84"/>
        <end position="107"/>
    </location>
</feature>
<keyword evidence="4 6" id="KW-1133">Transmembrane helix</keyword>
<comment type="subcellular location">
    <subcellularLocation>
        <location evidence="1">Membrane</location>
        <topology evidence="1">Multi-pass membrane protein</topology>
    </subcellularLocation>
</comment>
<dbReference type="EMBL" id="JBBMES010000007">
    <property type="protein sequence ID" value="MEQ2535075.1"/>
    <property type="molecule type" value="Genomic_DNA"/>
</dbReference>
<evidence type="ECO:0000256" key="4">
    <source>
        <dbReference type="ARBA" id="ARBA00022989"/>
    </source>
</evidence>
<keyword evidence="9" id="KW-1185">Reference proteome</keyword>
<evidence type="ECO:0000256" key="6">
    <source>
        <dbReference type="SAM" id="Phobius"/>
    </source>
</evidence>
<keyword evidence="5 6" id="KW-0472">Membrane</keyword>
<evidence type="ECO:0000259" key="7">
    <source>
        <dbReference type="Pfam" id="PF04138"/>
    </source>
</evidence>
<name>A0ABV1GNM0_9FIRM</name>
<keyword evidence="3 6" id="KW-0812">Transmembrane</keyword>